<name>A0AAW1MFW3_POPJA</name>
<comment type="caution">
    <text evidence="2">The sequence shown here is derived from an EMBL/GenBank/DDBJ whole genome shotgun (WGS) entry which is preliminary data.</text>
</comment>
<evidence type="ECO:0000313" key="2">
    <source>
        <dbReference type="EMBL" id="KAK9744947.1"/>
    </source>
</evidence>
<dbReference type="Proteomes" id="UP001458880">
    <property type="component" value="Unassembled WGS sequence"/>
</dbReference>
<reference evidence="2 3" key="1">
    <citation type="journal article" date="2024" name="BMC Genomics">
        <title>De novo assembly and annotation of Popillia japonica's genome with initial clues to its potential as an invasive pest.</title>
        <authorList>
            <person name="Cucini C."/>
            <person name="Boschi S."/>
            <person name="Funari R."/>
            <person name="Cardaioli E."/>
            <person name="Iannotti N."/>
            <person name="Marturano G."/>
            <person name="Paoli F."/>
            <person name="Bruttini M."/>
            <person name="Carapelli A."/>
            <person name="Frati F."/>
            <person name="Nardi F."/>
        </authorList>
    </citation>
    <scope>NUCLEOTIDE SEQUENCE [LARGE SCALE GENOMIC DNA]</scope>
    <source>
        <strain evidence="2">DMR45628</strain>
    </source>
</reference>
<dbReference type="EMBL" id="JASPKY010000054">
    <property type="protein sequence ID" value="KAK9744947.1"/>
    <property type="molecule type" value="Genomic_DNA"/>
</dbReference>
<dbReference type="Pfam" id="PF03372">
    <property type="entry name" value="Exo_endo_phos"/>
    <property type="match status" value="1"/>
</dbReference>
<dbReference type="PANTHER" id="PTHR33776">
    <property type="entry name" value="ENDO/EXONUCLEASE/PHOSPHATASE DOMAIN-CONTAINING PROTEIN"/>
    <property type="match status" value="1"/>
</dbReference>
<proteinExistence type="predicted"/>
<protein>
    <recommendedName>
        <fullName evidence="1">Endonuclease/exonuclease/phosphatase domain-containing protein</fullName>
    </recommendedName>
</protein>
<dbReference type="Gene3D" id="3.60.10.10">
    <property type="entry name" value="Endonuclease/exonuclease/phosphatase"/>
    <property type="match status" value="1"/>
</dbReference>
<dbReference type="InterPro" id="IPR036691">
    <property type="entry name" value="Endo/exonu/phosph_ase_sf"/>
</dbReference>
<dbReference type="AlphaFoldDB" id="A0AAW1MFW3"/>
<dbReference type="PANTHER" id="PTHR33776:SF3">
    <property type="entry name" value="PHD-TYPE DOMAIN-CONTAINING PROTEIN"/>
    <property type="match status" value="1"/>
</dbReference>
<keyword evidence="3" id="KW-1185">Reference proteome</keyword>
<evidence type="ECO:0000313" key="3">
    <source>
        <dbReference type="Proteomes" id="UP001458880"/>
    </source>
</evidence>
<gene>
    <name evidence="2" type="ORF">QE152_g7370</name>
</gene>
<dbReference type="InterPro" id="IPR005135">
    <property type="entry name" value="Endo/exonuclease/phosphatase"/>
</dbReference>
<organism evidence="2 3">
    <name type="scientific">Popillia japonica</name>
    <name type="common">Japanese beetle</name>
    <dbReference type="NCBI Taxonomy" id="7064"/>
    <lineage>
        <taxon>Eukaryota</taxon>
        <taxon>Metazoa</taxon>
        <taxon>Ecdysozoa</taxon>
        <taxon>Arthropoda</taxon>
        <taxon>Hexapoda</taxon>
        <taxon>Insecta</taxon>
        <taxon>Pterygota</taxon>
        <taxon>Neoptera</taxon>
        <taxon>Endopterygota</taxon>
        <taxon>Coleoptera</taxon>
        <taxon>Polyphaga</taxon>
        <taxon>Scarabaeiformia</taxon>
        <taxon>Scarabaeidae</taxon>
        <taxon>Rutelinae</taxon>
        <taxon>Popillia</taxon>
    </lineage>
</organism>
<accession>A0AAW1MFW3</accession>
<dbReference type="GO" id="GO:0003824">
    <property type="term" value="F:catalytic activity"/>
    <property type="evidence" value="ECO:0007669"/>
    <property type="project" value="InterPro"/>
</dbReference>
<feature type="domain" description="Endonuclease/exonuclease/phosphatase" evidence="1">
    <location>
        <begin position="44"/>
        <end position="176"/>
    </location>
</feature>
<sequence>MISSSCFGIYVNANGIRCIIRPLDDITMISSSCFGTDGGVRITHKYDVIVITETSLTGAVNDNLISLNDYTVIRKDRWDSRRAGSVAIYFRSSFKHSVLDVSPSVGFECLRIKFFLGNTSVVVGVIYRPPQLDAVLRPPQLDAVLFVEALEDVVSGLLVDTHELIILGDFNINYLESNTRACFLFTHELIILGDFNINYLESNTRACFLFNNMCDSLCFKDIINEPTRETNTSSTLIDFILVLHDTYCNFCGVSRDFTISDLHLVYIKLDFNALPSVVRSATEQTYYLRHLSDIRDRKFLWDSLQLMNIYNRNKHMNLSGDLPDVNQINRHFVGFMSVGDRNKHMNLSGDLPDVNQINRHFVGFMSVGDVDAAVIDYCNANNATGNEEAGEESQKET</sequence>
<dbReference type="SUPFAM" id="SSF56219">
    <property type="entry name" value="DNase I-like"/>
    <property type="match status" value="1"/>
</dbReference>
<evidence type="ECO:0000259" key="1">
    <source>
        <dbReference type="Pfam" id="PF03372"/>
    </source>
</evidence>